<dbReference type="SUPFAM" id="SSF56645">
    <property type="entry name" value="Acyl-CoA dehydrogenase NM domain-like"/>
    <property type="match status" value="1"/>
</dbReference>
<evidence type="ECO:0000256" key="4">
    <source>
        <dbReference type="ARBA" id="ARBA00022827"/>
    </source>
</evidence>
<dbReference type="KEGG" id="bsol:FSW04_13060"/>
<proteinExistence type="inferred from homology"/>
<organism evidence="10 11">
    <name type="scientific">Baekduia soli</name>
    <dbReference type="NCBI Taxonomy" id="496014"/>
    <lineage>
        <taxon>Bacteria</taxon>
        <taxon>Bacillati</taxon>
        <taxon>Actinomycetota</taxon>
        <taxon>Thermoleophilia</taxon>
        <taxon>Solirubrobacterales</taxon>
        <taxon>Baekduiaceae</taxon>
        <taxon>Baekduia</taxon>
    </lineage>
</organism>
<keyword evidence="3 6" id="KW-0285">Flavoprotein</keyword>
<evidence type="ECO:0000259" key="9">
    <source>
        <dbReference type="Pfam" id="PF02771"/>
    </source>
</evidence>
<keyword evidence="5 6" id="KW-0560">Oxidoreductase</keyword>
<comment type="cofactor">
    <cofactor evidence="1 6">
        <name>FAD</name>
        <dbReference type="ChEBI" id="CHEBI:57692"/>
    </cofactor>
</comment>
<dbReference type="InterPro" id="IPR009100">
    <property type="entry name" value="AcylCoA_DH/oxidase_NM_dom_sf"/>
</dbReference>
<dbReference type="InterPro" id="IPR009075">
    <property type="entry name" value="AcylCo_DH/oxidase_C"/>
</dbReference>
<evidence type="ECO:0000313" key="10">
    <source>
        <dbReference type="EMBL" id="QEC48406.1"/>
    </source>
</evidence>
<keyword evidence="4 6" id="KW-0274">FAD</keyword>
<comment type="similarity">
    <text evidence="2 6">Belongs to the acyl-CoA dehydrogenase family.</text>
</comment>
<evidence type="ECO:0000256" key="5">
    <source>
        <dbReference type="ARBA" id="ARBA00023002"/>
    </source>
</evidence>
<reference evidence="10 11" key="1">
    <citation type="journal article" date="2018" name="J. Microbiol.">
        <title>Baekduia soli gen. nov., sp. nov., a novel bacterium isolated from the soil of Baekdu Mountain and proposal of a novel family name, Baekduiaceae fam. nov.</title>
        <authorList>
            <person name="An D.S."/>
            <person name="Siddiqi M.Z."/>
            <person name="Kim K.H."/>
            <person name="Yu H.S."/>
            <person name="Im W.T."/>
        </authorList>
    </citation>
    <scope>NUCLEOTIDE SEQUENCE [LARGE SCALE GENOMIC DNA]</scope>
    <source>
        <strain evidence="10 11">BR7-21</strain>
    </source>
</reference>
<dbReference type="InterPro" id="IPR006091">
    <property type="entry name" value="Acyl-CoA_Oxase/DH_mid-dom"/>
</dbReference>
<dbReference type="InterPro" id="IPR046373">
    <property type="entry name" value="Acyl-CoA_Oxase/DH_mid-dom_sf"/>
</dbReference>
<dbReference type="Gene3D" id="1.20.140.10">
    <property type="entry name" value="Butyryl-CoA Dehydrogenase, subunit A, domain 3"/>
    <property type="match status" value="1"/>
</dbReference>
<dbReference type="FunFam" id="2.40.110.10:FF:000002">
    <property type="entry name" value="Acyl-CoA dehydrogenase fadE12"/>
    <property type="match status" value="1"/>
</dbReference>
<evidence type="ECO:0000256" key="2">
    <source>
        <dbReference type="ARBA" id="ARBA00009347"/>
    </source>
</evidence>
<dbReference type="Gene3D" id="2.40.110.10">
    <property type="entry name" value="Butyryl-CoA Dehydrogenase, subunit A, domain 2"/>
    <property type="match status" value="1"/>
</dbReference>
<feature type="domain" description="Acyl-CoA oxidase/dehydrogenase middle" evidence="8">
    <location>
        <begin position="123"/>
        <end position="224"/>
    </location>
</feature>
<dbReference type="FunFam" id="1.20.140.10:FF:000001">
    <property type="entry name" value="Acyl-CoA dehydrogenase"/>
    <property type="match status" value="1"/>
</dbReference>
<dbReference type="PANTHER" id="PTHR43884">
    <property type="entry name" value="ACYL-COA DEHYDROGENASE"/>
    <property type="match status" value="1"/>
</dbReference>
<sequence length="392" mass="43388">MSTVMELTDVQQDILGTIRDFVDKDVLPNVMKYERADEFPGPLVETMKELGLFGTTIPEEYGGLGLDLTTYALIVKELSRGWISLSGVVNTHFIASFMIKTFGTQEQKDRLLPKMATGEVRCAFSMTEPHAGTDVQSIRTRAVRDGDDYVINGQKMWVTNGLRAGIVMLLAVTDPTAEPRHRGMTTFIIEKDPDVDEQPGLTIPPKLKKLGYKGVESTELVFENYRTPAHSILGGEEGVGFKQFMAGVELGRVNVAARGLGIAQSALDNSLRYAQERETFGKPIANHQLIQAKLAMMATKLRAAELLTIDAARRKDTGERADLEAGMAKLFATEVAEENALEAMRIHGGYGYSQEYPIERLYRDAPVLLIGEGSNEIQQLVIARRLLELHKI</sequence>
<dbReference type="PANTHER" id="PTHR43884:SF12">
    <property type="entry name" value="ISOVALERYL-COA DEHYDROGENASE, MITOCHONDRIAL-RELATED"/>
    <property type="match status" value="1"/>
</dbReference>
<feature type="domain" description="Acyl-CoA dehydrogenase/oxidase N-terminal" evidence="9">
    <location>
        <begin position="8"/>
        <end position="119"/>
    </location>
</feature>
<evidence type="ECO:0000259" key="7">
    <source>
        <dbReference type="Pfam" id="PF00441"/>
    </source>
</evidence>
<dbReference type="SUPFAM" id="SSF47203">
    <property type="entry name" value="Acyl-CoA dehydrogenase C-terminal domain-like"/>
    <property type="match status" value="1"/>
</dbReference>
<dbReference type="InterPro" id="IPR036250">
    <property type="entry name" value="AcylCo_DH-like_C"/>
</dbReference>
<name>A0A5B8U5K7_9ACTN</name>
<dbReference type="AlphaFoldDB" id="A0A5B8U5K7"/>
<dbReference type="Pfam" id="PF02770">
    <property type="entry name" value="Acyl-CoA_dh_M"/>
    <property type="match status" value="1"/>
</dbReference>
<dbReference type="GO" id="GO:0050660">
    <property type="term" value="F:flavin adenine dinucleotide binding"/>
    <property type="evidence" value="ECO:0007669"/>
    <property type="project" value="InterPro"/>
</dbReference>
<dbReference type="RefSeq" id="WP_146919905.1">
    <property type="nucleotide sequence ID" value="NZ_CP042430.1"/>
</dbReference>
<accession>A0A5B8U5K7</accession>
<evidence type="ECO:0000256" key="3">
    <source>
        <dbReference type="ARBA" id="ARBA00022630"/>
    </source>
</evidence>
<evidence type="ECO:0000313" key="11">
    <source>
        <dbReference type="Proteomes" id="UP000321805"/>
    </source>
</evidence>
<dbReference type="Pfam" id="PF00441">
    <property type="entry name" value="Acyl-CoA_dh_1"/>
    <property type="match status" value="1"/>
</dbReference>
<dbReference type="EMBL" id="CP042430">
    <property type="protein sequence ID" value="QEC48406.1"/>
    <property type="molecule type" value="Genomic_DNA"/>
</dbReference>
<dbReference type="Proteomes" id="UP000321805">
    <property type="component" value="Chromosome"/>
</dbReference>
<dbReference type="InterPro" id="IPR013786">
    <property type="entry name" value="AcylCoA_DH/ox_N"/>
</dbReference>
<dbReference type="InterPro" id="IPR037069">
    <property type="entry name" value="AcylCoA_DH/ox_N_sf"/>
</dbReference>
<dbReference type="PIRSF" id="PIRSF016578">
    <property type="entry name" value="HsaA"/>
    <property type="match status" value="1"/>
</dbReference>
<dbReference type="GO" id="GO:0003995">
    <property type="term" value="F:acyl-CoA dehydrogenase activity"/>
    <property type="evidence" value="ECO:0007669"/>
    <property type="project" value="TreeGrafter"/>
</dbReference>
<keyword evidence="11" id="KW-1185">Reference proteome</keyword>
<dbReference type="Pfam" id="PF02771">
    <property type="entry name" value="Acyl-CoA_dh_N"/>
    <property type="match status" value="1"/>
</dbReference>
<gene>
    <name evidence="10" type="ORF">FSW04_13060</name>
</gene>
<protein>
    <submittedName>
        <fullName evidence="10">Acyl-CoA dehydrogenase</fullName>
    </submittedName>
</protein>
<dbReference type="OrthoDB" id="8876745at2"/>
<feature type="domain" description="Acyl-CoA dehydrogenase/oxidase C-terminal" evidence="7">
    <location>
        <begin position="239"/>
        <end position="387"/>
    </location>
</feature>
<evidence type="ECO:0000259" key="8">
    <source>
        <dbReference type="Pfam" id="PF02770"/>
    </source>
</evidence>
<evidence type="ECO:0000256" key="1">
    <source>
        <dbReference type="ARBA" id="ARBA00001974"/>
    </source>
</evidence>
<dbReference type="Gene3D" id="1.10.540.10">
    <property type="entry name" value="Acyl-CoA dehydrogenase/oxidase, N-terminal domain"/>
    <property type="match status" value="1"/>
</dbReference>
<evidence type="ECO:0000256" key="6">
    <source>
        <dbReference type="RuleBase" id="RU362125"/>
    </source>
</evidence>